<organism evidence="3">
    <name type="scientific">Spongospora subterranea</name>
    <dbReference type="NCBI Taxonomy" id="70186"/>
    <lineage>
        <taxon>Eukaryota</taxon>
        <taxon>Sar</taxon>
        <taxon>Rhizaria</taxon>
        <taxon>Endomyxa</taxon>
        <taxon>Phytomyxea</taxon>
        <taxon>Plasmodiophorida</taxon>
        <taxon>Plasmodiophoridae</taxon>
        <taxon>Spongospora</taxon>
    </lineage>
</organism>
<evidence type="ECO:0000313" key="3">
    <source>
        <dbReference type="EMBL" id="CRZ02220.1"/>
    </source>
</evidence>
<reference evidence="3" key="1">
    <citation type="submission" date="2015-04" db="EMBL/GenBank/DDBJ databases">
        <title>The genome sequence of the plant pathogenic Rhizarian Plasmodiophora brassicae reveals insights in its biotrophic life cycle and the origin of chitin synthesis.</title>
        <authorList>
            <person name="Schwelm A."/>
            <person name="Fogelqvist J."/>
            <person name="Knaust A."/>
            <person name="Julke S."/>
            <person name="Lilja T."/>
            <person name="Dhandapani V."/>
            <person name="Bonilla-Rosso G."/>
            <person name="Karlsson M."/>
            <person name="Shevchenko A."/>
            <person name="Choi S.R."/>
            <person name="Kim H.G."/>
            <person name="Park J.Y."/>
            <person name="Lim Y.P."/>
            <person name="Ludwig-Muller J."/>
            <person name="Dixelius C."/>
        </authorList>
    </citation>
    <scope>NUCLEOTIDE SEQUENCE</scope>
    <source>
        <tissue evidence="3">Potato root galls</tissue>
    </source>
</reference>
<name>A0A0H5QJD1_9EUKA</name>
<keyword evidence="1" id="KW-0175">Coiled coil</keyword>
<feature type="coiled-coil region" evidence="1">
    <location>
        <begin position="593"/>
        <end position="659"/>
    </location>
</feature>
<evidence type="ECO:0000256" key="2">
    <source>
        <dbReference type="SAM" id="MobiDB-lite"/>
    </source>
</evidence>
<dbReference type="EMBL" id="HACM01001778">
    <property type="protein sequence ID" value="CRZ02220.1"/>
    <property type="molecule type" value="Transcribed_RNA"/>
</dbReference>
<dbReference type="AlphaFoldDB" id="A0A0H5QJD1"/>
<feature type="region of interest" description="Disordered" evidence="2">
    <location>
        <begin position="356"/>
        <end position="378"/>
    </location>
</feature>
<proteinExistence type="predicted"/>
<accession>A0A0H5QJD1</accession>
<sequence>MPDSAREPPLHQLIEAIDNGVFSEHVCNQLLSDIAHNPGMMTDLCQYATHSTISRSSIPTLFLYLHQILLGFGRQRFRQFHSFCLSCLQMSDIDQASITRLCQDLIVSDHDFLISVIDGYCTHPSSESILQLLRHQCSLAPCRFLEHLCPFLCSKFPAQSLELLTIMCQFQILSYCDIVQCAPFSSDLVRDLGNNSSQETIANRVLAICIVLSSVHDGMILLADTLPLLNLLRLLLLWKDSPSSLPTIRSRSNSLPAGNIIAPMTTFITNLVGLAPAARTSEVPNEIRFATSKFFGKLYELWPWETICCLRKEACRSLEFLRACQPLLVDVPLLPEIVIGKSHRYQTSLLRSSSETSSLSQRARNTPARAPLWASANGDKLPEEPGALRAAAQLMQIELTFERFQRRQLEDRLKSGFNCPSDIKPSNKSSDARAIDQNSHLRETLRRGRDDLHQHKRQQRKWEAEILHKMDKLKLERSSATERCLLLERSNVSLQQNVARLESKTDSLRLQLNKARDDVLVAQHENRNNDRFAELETTITVLSAELVKAKAHYLAFQSKAASAAEDAVRLRERSLLERLSQGEELLAHRTSRINVLESQLEAINSNSKNLELTIEELKKTVEKQKEYMMVQMQAVDSRYDALKQINKALQHNLILLRNKHAFS</sequence>
<feature type="region of interest" description="Disordered" evidence="2">
    <location>
        <begin position="416"/>
        <end position="438"/>
    </location>
</feature>
<protein>
    <submittedName>
        <fullName evidence="3">Uncharacterized protein</fullName>
    </submittedName>
</protein>
<evidence type="ECO:0000256" key="1">
    <source>
        <dbReference type="SAM" id="Coils"/>
    </source>
</evidence>
<feature type="coiled-coil region" evidence="1">
    <location>
        <begin position="484"/>
        <end position="518"/>
    </location>
</feature>